<dbReference type="AlphaFoldDB" id="A0A9P6BWI8"/>
<evidence type="ECO:0000313" key="1">
    <source>
        <dbReference type="EMBL" id="KAF9440784.1"/>
    </source>
</evidence>
<dbReference type="EMBL" id="MU152269">
    <property type="protein sequence ID" value="KAF9440784.1"/>
    <property type="molecule type" value="Genomic_DNA"/>
</dbReference>
<organism evidence="1 2">
    <name type="scientific">Macrolepiota fuliginosa MF-IS2</name>
    <dbReference type="NCBI Taxonomy" id="1400762"/>
    <lineage>
        <taxon>Eukaryota</taxon>
        <taxon>Fungi</taxon>
        <taxon>Dikarya</taxon>
        <taxon>Basidiomycota</taxon>
        <taxon>Agaricomycotina</taxon>
        <taxon>Agaricomycetes</taxon>
        <taxon>Agaricomycetidae</taxon>
        <taxon>Agaricales</taxon>
        <taxon>Agaricineae</taxon>
        <taxon>Agaricaceae</taxon>
        <taxon>Macrolepiota</taxon>
    </lineage>
</organism>
<dbReference type="Proteomes" id="UP000807342">
    <property type="component" value="Unassembled WGS sequence"/>
</dbReference>
<protein>
    <submittedName>
        <fullName evidence="1">Uncharacterized protein</fullName>
    </submittedName>
</protein>
<comment type="caution">
    <text evidence="1">The sequence shown here is derived from an EMBL/GenBank/DDBJ whole genome shotgun (WGS) entry which is preliminary data.</text>
</comment>
<dbReference type="OrthoDB" id="3145038at2759"/>
<proteinExistence type="predicted"/>
<keyword evidence="2" id="KW-1185">Reference proteome</keyword>
<reference evidence="1" key="1">
    <citation type="submission" date="2020-11" db="EMBL/GenBank/DDBJ databases">
        <authorList>
            <consortium name="DOE Joint Genome Institute"/>
            <person name="Ahrendt S."/>
            <person name="Riley R."/>
            <person name="Andreopoulos W."/>
            <person name="Labutti K."/>
            <person name="Pangilinan J."/>
            <person name="Ruiz-Duenas F.J."/>
            <person name="Barrasa J.M."/>
            <person name="Sanchez-Garcia M."/>
            <person name="Camarero S."/>
            <person name="Miyauchi S."/>
            <person name="Serrano A."/>
            <person name="Linde D."/>
            <person name="Babiker R."/>
            <person name="Drula E."/>
            <person name="Ayuso-Fernandez I."/>
            <person name="Pacheco R."/>
            <person name="Padilla G."/>
            <person name="Ferreira P."/>
            <person name="Barriuso J."/>
            <person name="Kellner H."/>
            <person name="Castanera R."/>
            <person name="Alfaro M."/>
            <person name="Ramirez L."/>
            <person name="Pisabarro A.G."/>
            <person name="Kuo A."/>
            <person name="Tritt A."/>
            <person name="Lipzen A."/>
            <person name="He G."/>
            <person name="Yan M."/>
            <person name="Ng V."/>
            <person name="Cullen D."/>
            <person name="Martin F."/>
            <person name="Rosso M.-N."/>
            <person name="Henrissat B."/>
            <person name="Hibbett D."/>
            <person name="Martinez A.T."/>
            <person name="Grigoriev I.V."/>
        </authorList>
    </citation>
    <scope>NUCLEOTIDE SEQUENCE</scope>
    <source>
        <strain evidence="1">MF-IS2</strain>
    </source>
</reference>
<sequence length="287" mass="31981">MIAYKKVGRAGQAELLPGGRWMLSVHGNGSGCVTDLDQDQPQPQVLFTTFHAGEDPLRDSCTWIDRERPLSSFHVAVFDRAMTANKKGRICIFRISALKKDSGTTFVAKRLSVIRDGPCQAWRTSAALSEEYFIQQIKPDGERMSRLQLRRYSAHAHAGTTAVVERPVALTSPVHLFFLPGNRVGSITRNAVDIFSFKEFKADDGSAMLDLALIHHISSPQNPYRMSPPFVRSSHTYLVSVHDTLRRIIVDHDMAVPPTFEETGKVAYDRGDPSRKAWFGPSACVLI</sequence>
<gene>
    <name evidence="1" type="ORF">P691DRAFT_767253</name>
</gene>
<accession>A0A9P6BWI8</accession>
<name>A0A9P6BWI8_9AGAR</name>
<evidence type="ECO:0000313" key="2">
    <source>
        <dbReference type="Proteomes" id="UP000807342"/>
    </source>
</evidence>